<keyword evidence="3" id="KW-1185">Reference proteome</keyword>
<dbReference type="EMBL" id="JAIWYP010000002">
    <property type="protein sequence ID" value="KAH3874237.1"/>
    <property type="molecule type" value="Genomic_DNA"/>
</dbReference>
<evidence type="ECO:0000313" key="3">
    <source>
        <dbReference type="Proteomes" id="UP000828390"/>
    </source>
</evidence>
<dbReference type="AlphaFoldDB" id="A0A9D4MB33"/>
<feature type="chain" id="PRO_5039396036" evidence="1">
    <location>
        <begin position="26"/>
        <end position="100"/>
    </location>
</feature>
<reference evidence="2" key="2">
    <citation type="submission" date="2020-11" db="EMBL/GenBank/DDBJ databases">
        <authorList>
            <person name="McCartney M.A."/>
            <person name="Auch B."/>
            <person name="Kono T."/>
            <person name="Mallez S."/>
            <person name="Becker A."/>
            <person name="Gohl D.M."/>
            <person name="Silverstein K.A.T."/>
            <person name="Koren S."/>
            <person name="Bechman K.B."/>
            <person name="Herman A."/>
            <person name="Abrahante J.E."/>
            <person name="Garbe J."/>
        </authorList>
    </citation>
    <scope>NUCLEOTIDE SEQUENCE</scope>
    <source>
        <strain evidence="2">Duluth1</strain>
        <tissue evidence="2">Whole animal</tissue>
    </source>
</reference>
<reference evidence="2" key="1">
    <citation type="journal article" date="2019" name="bioRxiv">
        <title>The Genome of the Zebra Mussel, Dreissena polymorpha: A Resource for Invasive Species Research.</title>
        <authorList>
            <person name="McCartney M.A."/>
            <person name="Auch B."/>
            <person name="Kono T."/>
            <person name="Mallez S."/>
            <person name="Zhang Y."/>
            <person name="Obille A."/>
            <person name="Becker A."/>
            <person name="Abrahante J.E."/>
            <person name="Garbe J."/>
            <person name="Badalamenti J.P."/>
            <person name="Herman A."/>
            <person name="Mangelson H."/>
            <person name="Liachko I."/>
            <person name="Sullivan S."/>
            <person name="Sone E.D."/>
            <person name="Koren S."/>
            <person name="Silverstein K.A.T."/>
            <person name="Beckman K.B."/>
            <person name="Gohl D.M."/>
        </authorList>
    </citation>
    <scope>NUCLEOTIDE SEQUENCE</scope>
    <source>
        <strain evidence="2">Duluth1</strain>
        <tissue evidence="2">Whole animal</tissue>
    </source>
</reference>
<feature type="signal peptide" evidence="1">
    <location>
        <begin position="1"/>
        <end position="25"/>
    </location>
</feature>
<name>A0A9D4MB33_DREPO</name>
<proteinExistence type="predicted"/>
<sequence length="100" mass="11720">MSSQRTVQVMLEILVVLLWISCVVTLPVALQKDTLINRLPNLRDRRNTPGMDPSDHGMIVNENVVRLMFPEKQHLLHYLASRSREVKRQRQCYWSVISCF</sequence>
<accession>A0A9D4MB33</accession>
<keyword evidence="1" id="KW-0732">Signal</keyword>
<evidence type="ECO:0000256" key="1">
    <source>
        <dbReference type="SAM" id="SignalP"/>
    </source>
</evidence>
<organism evidence="2 3">
    <name type="scientific">Dreissena polymorpha</name>
    <name type="common">Zebra mussel</name>
    <name type="synonym">Mytilus polymorpha</name>
    <dbReference type="NCBI Taxonomy" id="45954"/>
    <lineage>
        <taxon>Eukaryota</taxon>
        <taxon>Metazoa</taxon>
        <taxon>Spiralia</taxon>
        <taxon>Lophotrochozoa</taxon>
        <taxon>Mollusca</taxon>
        <taxon>Bivalvia</taxon>
        <taxon>Autobranchia</taxon>
        <taxon>Heteroconchia</taxon>
        <taxon>Euheterodonta</taxon>
        <taxon>Imparidentia</taxon>
        <taxon>Neoheterodontei</taxon>
        <taxon>Myida</taxon>
        <taxon>Dreissenoidea</taxon>
        <taxon>Dreissenidae</taxon>
        <taxon>Dreissena</taxon>
    </lineage>
</organism>
<evidence type="ECO:0000313" key="2">
    <source>
        <dbReference type="EMBL" id="KAH3874237.1"/>
    </source>
</evidence>
<dbReference type="Proteomes" id="UP000828390">
    <property type="component" value="Unassembled WGS sequence"/>
</dbReference>
<protein>
    <submittedName>
        <fullName evidence="2">Uncharacterized protein</fullName>
    </submittedName>
</protein>
<comment type="caution">
    <text evidence="2">The sequence shown here is derived from an EMBL/GenBank/DDBJ whole genome shotgun (WGS) entry which is preliminary data.</text>
</comment>
<gene>
    <name evidence="2" type="ORF">DPMN_037479</name>
</gene>